<keyword evidence="4" id="KW-0472">Membrane</keyword>
<dbReference type="Gene3D" id="2.70.40.10">
    <property type="match status" value="1"/>
</dbReference>
<dbReference type="InterPro" id="IPR036157">
    <property type="entry name" value="dUTPase-like_sf"/>
</dbReference>
<dbReference type="Proteomes" id="UP000192050">
    <property type="component" value="Chromosome"/>
</dbReference>
<evidence type="ECO:0000256" key="2">
    <source>
        <dbReference type="ARBA" id="ARBA00023080"/>
    </source>
</evidence>
<dbReference type="Pfam" id="PF22769">
    <property type="entry name" value="DCD"/>
    <property type="match status" value="1"/>
</dbReference>
<keyword evidence="2" id="KW-0546">Nucleotide metabolism</keyword>
<dbReference type="CDD" id="cd07557">
    <property type="entry name" value="trimeric_dUTPase"/>
    <property type="match status" value="1"/>
</dbReference>
<reference evidence="5 6" key="1">
    <citation type="submission" date="2011-10" db="EMBL/GenBank/DDBJ databases">
        <title>Metabolic and evolutionary patterns in the extreme acidophile Ferroplasma acidiphilum.</title>
        <authorList>
            <person name="Golyshina O.V."/>
            <person name="Kozyavkin S.A."/>
            <person name="Tatusov R.L."/>
            <person name="Slesarev A.I."/>
            <person name="Golyshin P.N."/>
        </authorList>
    </citation>
    <scope>NUCLEOTIDE SEQUENCE [LARGE SCALE GENOMIC DNA]</scope>
    <source>
        <strain evidence="6">Y</strain>
    </source>
</reference>
<dbReference type="STRING" id="74969.FAD_0469"/>
<evidence type="ECO:0000313" key="5">
    <source>
        <dbReference type="EMBL" id="ARD84384.1"/>
    </source>
</evidence>
<dbReference type="EMBL" id="CP015363">
    <property type="protein sequence ID" value="ARD84384.1"/>
    <property type="molecule type" value="Genomic_DNA"/>
</dbReference>
<evidence type="ECO:0000256" key="4">
    <source>
        <dbReference type="SAM" id="Phobius"/>
    </source>
</evidence>
<feature type="region of interest" description="Disordered" evidence="3">
    <location>
        <begin position="128"/>
        <end position="147"/>
    </location>
</feature>
<dbReference type="InterPro" id="IPR033704">
    <property type="entry name" value="dUTPase_trimeric"/>
</dbReference>
<keyword evidence="6" id="KW-1185">Reference proteome</keyword>
<evidence type="ECO:0000313" key="6">
    <source>
        <dbReference type="Proteomes" id="UP000192050"/>
    </source>
</evidence>
<dbReference type="GeneID" id="84217052"/>
<gene>
    <name evidence="5" type="ORF">FAD_0469</name>
</gene>
<protein>
    <submittedName>
        <fullName evidence="5">Deoxycytidine triphosphate deaminase</fullName>
    </submittedName>
</protein>
<feature type="transmembrane region" description="Helical" evidence="4">
    <location>
        <begin position="78"/>
        <end position="101"/>
    </location>
</feature>
<keyword evidence="4" id="KW-0812">Transmembrane</keyword>
<dbReference type="GO" id="GO:0008829">
    <property type="term" value="F:dCTP deaminase activity"/>
    <property type="evidence" value="ECO:0007669"/>
    <property type="project" value="InterPro"/>
</dbReference>
<dbReference type="SUPFAM" id="SSF51283">
    <property type="entry name" value="dUTPase-like"/>
    <property type="match status" value="1"/>
</dbReference>
<dbReference type="OrthoDB" id="33242at2157"/>
<name>A0A1V0N2Q5_9ARCH</name>
<organism evidence="5 6">
    <name type="scientific">Ferroplasma acidiphilum</name>
    <dbReference type="NCBI Taxonomy" id="74969"/>
    <lineage>
        <taxon>Archaea</taxon>
        <taxon>Methanobacteriati</taxon>
        <taxon>Thermoplasmatota</taxon>
        <taxon>Thermoplasmata</taxon>
        <taxon>Thermoplasmatales</taxon>
        <taxon>Ferroplasmaceae</taxon>
        <taxon>Ferroplasma</taxon>
    </lineage>
</organism>
<sequence>MLNDREIEYNVAAGRIISENYSRDSLTPNGYDIRIGDHELDIIKTNSLFFISSLEKFNMPDNIVASLHIKSKYARRGVFASFGFVDAGFIGNLTMAFYNFGEEFRIKRGMKFVQIVFYEIKTPEKNYPGRSGNYQNSEGINVKSPED</sequence>
<dbReference type="PANTHER" id="PTHR42680:SF3">
    <property type="entry name" value="DCTP DEAMINASE"/>
    <property type="match status" value="1"/>
</dbReference>
<dbReference type="GO" id="GO:0006229">
    <property type="term" value="P:dUTP biosynthetic process"/>
    <property type="evidence" value="ECO:0007669"/>
    <property type="project" value="InterPro"/>
</dbReference>
<dbReference type="KEGG" id="fai:FAD_0469"/>
<keyword evidence="4" id="KW-1133">Transmembrane helix</keyword>
<dbReference type="InterPro" id="IPR011962">
    <property type="entry name" value="dCTP_deaminase"/>
</dbReference>
<evidence type="ECO:0000256" key="1">
    <source>
        <dbReference type="ARBA" id="ARBA00022801"/>
    </source>
</evidence>
<evidence type="ECO:0000256" key="3">
    <source>
        <dbReference type="SAM" id="MobiDB-lite"/>
    </source>
</evidence>
<proteinExistence type="predicted"/>
<accession>A0A1V0N2Q5</accession>
<dbReference type="RefSeq" id="WP_081141622.1">
    <property type="nucleotide sequence ID" value="NZ_CP015363.1"/>
</dbReference>
<dbReference type="AlphaFoldDB" id="A0A1V0N2Q5"/>
<keyword evidence="1" id="KW-0378">Hydrolase</keyword>
<dbReference type="PANTHER" id="PTHR42680">
    <property type="entry name" value="DCTP DEAMINASE"/>
    <property type="match status" value="1"/>
</dbReference>